<evidence type="ECO:0000313" key="1">
    <source>
        <dbReference type="EMBL" id="ELU35551.1"/>
    </source>
</evidence>
<keyword evidence="2" id="KW-1185">Reference proteome</keyword>
<name>L8WBJ7_THACA</name>
<sequence length="78" mass="8676">MNRNLNPIVVKRFRRQYCRQYLTAAQTQTSARPKVPLTSLVSPWLATTSFDCLEACSRSLMLTSDPQASGMPKAQVGS</sequence>
<gene>
    <name evidence="1" type="ORF">AG1IA_10419</name>
</gene>
<dbReference type="HOGENOM" id="CLU_2623698_0_0_1"/>
<accession>L8WBJ7</accession>
<protein>
    <submittedName>
        <fullName evidence="1">Uncharacterized protein</fullName>
    </submittedName>
</protein>
<comment type="caution">
    <text evidence="1">The sequence shown here is derived from an EMBL/GenBank/DDBJ whole genome shotgun (WGS) entry which is preliminary data.</text>
</comment>
<evidence type="ECO:0000313" key="2">
    <source>
        <dbReference type="Proteomes" id="UP000011668"/>
    </source>
</evidence>
<dbReference type="AlphaFoldDB" id="L8WBJ7"/>
<dbReference type="Proteomes" id="UP000011668">
    <property type="component" value="Unassembled WGS sequence"/>
</dbReference>
<reference evidence="1 2" key="1">
    <citation type="journal article" date="2013" name="Nat. Commun.">
        <title>The evolution and pathogenic mechanisms of the rice sheath blight pathogen.</title>
        <authorList>
            <person name="Zheng A."/>
            <person name="Lin R."/>
            <person name="Xu L."/>
            <person name="Qin P."/>
            <person name="Tang C."/>
            <person name="Ai P."/>
            <person name="Zhang D."/>
            <person name="Liu Y."/>
            <person name="Sun Z."/>
            <person name="Feng H."/>
            <person name="Wang Y."/>
            <person name="Chen Y."/>
            <person name="Liang X."/>
            <person name="Fu R."/>
            <person name="Li Q."/>
            <person name="Zhang J."/>
            <person name="Yu X."/>
            <person name="Xie Z."/>
            <person name="Ding L."/>
            <person name="Guan P."/>
            <person name="Tang J."/>
            <person name="Liang Y."/>
            <person name="Wang S."/>
            <person name="Deng Q."/>
            <person name="Li S."/>
            <person name="Zhu J."/>
            <person name="Wang L."/>
            <person name="Liu H."/>
            <person name="Li P."/>
        </authorList>
    </citation>
    <scope>NUCLEOTIDE SEQUENCE [LARGE SCALE GENOMIC DNA]</scope>
    <source>
        <strain evidence="2">AG-1 IA</strain>
    </source>
</reference>
<proteinExistence type="predicted"/>
<organism evidence="1 2">
    <name type="scientific">Thanatephorus cucumeris (strain AG1-IA)</name>
    <name type="common">Rice sheath blight fungus</name>
    <name type="synonym">Rhizoctonia solani</name>
    <dbReference type="NCBI Taxonomy" id="983506"/>
    <lineage>
        <taxon>Eukaryota</taxon>
        <taxon>Fungi</taxon>
        <taxon>Dikarya</taxon>
        <taxon>Basidiomycota</taxon>
        <taxon>Agaricomycotina</taxon>
        <taxon>Agaricomycetes</taxon>
        <taxon>Cantharellales</taxon>
        <taxon>Ceratobasidiaceae</taxon>
        <taxon>Rhizoctonia</taxon>
        <taxon>Rhizoctonia solani AG-1</taxon>
    </lineage>
</organism>
<dbReference type="EMBL" id="AFRT01006151">
    <property type="protein sequence ID" value="ELU35551.1"/>
    <property type="molecule type" value="Genomic_DNA"/>
</dbReference>